<dbReference type="AlphaFoldDB" id="A0A1I4D6Q1"/>
<evidence type="ECO:0000313" key="3">
    <source>
        <dbReference type="Proteomes" id="UP000199533"/>
    </source>
</evidence>
<dbReference type="PANTHER" id="PTHR48079:SF6">
    <property type="entry name" value="NAD(P)-BINDING DOMAIN-CONTAINING PROTEIN-RELATED"/>
    <property type="match status" value="1"/>
</dbReference>
<dbReference type="STRING" id="52441.SAMN05216302_101919"/>
<protein>
    <submittedName>
        <fullName evidence="2">Nucleoside-diphosphate-sugar epimerase</fullName>
    </submittedName>
</protein>
<dbReference type="GO" id="GO:0004029">
    <property type="term" value="F:aldehyde dehydrogenase (NAD+) activity"/>
    <property type="evidence" value="ECO:0007669"/>
    <property type="project" value="TreeGrafter"/>
</dbReference>
<keyword evidence="3" id="KW-1185">Reference proteome</keyword>
<dbReference type="OrthoDB" id="9808276at2"/>
<dbReference type="Gene3D" id="3.40.50.720">
    <property type="entry name" value="NAD(P)-binding Rossmann-like Domain"/>
    <property type="match status" value="1"/>
</dbReference>
<dbReference type="EMBL" id="FOSP01000019">
    <property type="protein sequence ID" value="SFK88509.1"/>
    <property type="molecule type" value="Genomic_DNA"/>
</dbReference>
<sequence>MKKTLLIVGCGDIALRTVRLLRTKYRIFGLFRNSSNTQQFRVLGVTPIQGDLDCPSSLDKLTGIAQIIIHLAPPPNQGTQDLRTAHLLAALSKQTKGKQGILPQRFIYISTSGVYGDCQGALIDETRPLNPCNDRAKRRVDAEKQICKWGIRNHISVSILRVPGIYATDRLPLKRIQDGLPAFMESEDGFTNHIHATDLAQIICAVIQYGKPGRVYNTTDDTQIKMGDYFDLVADHFNLSRPPRIRRDQAAGSLSPGMLSFMNESRRISNVRMKKELFVKLRYPTVVEGVKEAAMSLDSKLL</sequence>
<proteinExistence type="predicted"/>
<dbReference type="GO" id="GO:0005737">
    <property type="term" value="C:cytoplasm"/>
    <property type="evidence" value="ECO:0007669"/>
    <property type="project" value="TreeGrafter"/>
</dbReference>
<dbReference type="InterPro" id="IPR051783">
    <property type="entry name" value="NAD(P)-dependent_oxidoreduct"/>
</dbReference>
<gene>
    <name evidence="2" type="ORF">SAMN05216302_101919</name>
</gene>
<dbReference type="Pfam" id="PF01370">
    <property type="entry name" value="Epimerase"/>
    <property type="match status" value="1"/>
</dbReference>
<evidence type="ECO:0000313" key="2">
    <source>
        <dbReference type="EMBL" id="SFK88509.1"/>
    </source>
</evidence>
<dbReference type="Proteomes" id="UP000199533">
    <property type="component" value="Unassembled WGS sequence"/>
</dbReference>
<dbReference type="PANTHER" id="PTHR48079">
    <property type="entry name" value="PROTEIN YEEZ"/>
    <property type="match status" value="1"/>
</dbReference>
<dbReference type="InterPro" id="IPR001509">
    <property type="entry name" value="Epimerase_deHydtase"/>
</dbReference>
<dbReference type="CDD" id="cd05266">
    <property type="entry name" value="SDR_a4"/>
    <property type="match status" value="1"/>
</dbReference>
<name>A0A1I4D6Q1_9PROT</name>
<dbReference type="InterPro" id="IPR036291">
    <property type="entry name" value="NAD(P)-bd_dom_sf"/>
</dbReference>
<organism evidence="2 3">
    <name type="scientific">Nitrosomonas aestuarii</name>
    <dbReference type="NCBI Taxonomy" id="52441"/>
    <lineage>
        <taxon>Bacteria</taxon>
        <taxon>Pseudomonadati</taxon>
        <taxon>Pseudomonadota</taxon>
        <taxon>Betaproteobacteria</taxon>
        <taxon>Nitrosomonadales</taxon>
        <taxon>Nitrosomonadaceae</taxon>
        <taxon>Nitrosomonas</taxon>
    </lineage>
</organism>
<dbReference type="RefSeq" id="WP_090700507.1">
    <property type="nucleotide sequence ID" value="NZ_FOSP01000019.1"/>
</dbReference>
<dbReference type="SUPFAM" id="SSF51735">
    <property type="entry name" value="NAD(P)-binding Rossmann-fold domains"/>
    <property type="match status" value="1"/>
</dbReference>
<accession>A0A1I4D6Q1</accession>
<feature type="domain" description="NAD-dependent epimerase/dehydratase" evidence="1">
    <location>
        <begin position="19"/>
        <end position="217"/>
    </location>
</feature>
<evidence type="ECO:0000259" key="1">
    <source>
        <dbReference type="Pfam" id="PF01370"/>
    </source>
</evidence>
<reference evidence="3" key="1">
    <citation type="submission" date="2016-10" db="EMBL/GenBank/DDBJ databases">
        <authorList>
            <person name="Varghese N."/>
            <person name="Submissions S."/>
        </authorList>
    </citation>
    <scope>NUCLEOTIDE SEQUENCE [LARGE SCALE GENOMIC DNA]</scope>
    <source>
        <strain evidence="3">Nm69</strain>
    </source>
</reference>